<gene>
    <name evidence="1" type="ORF">METZ01_LOCUS191137</name>
</gene>
<organism evidence="1">
    <name type="scientific">marine metagenome</name>
    <dbReference type="NCBI Taxonomy" id="408172"/>
    <lineage>
        <taxon>unclassified sequences</taxon>
        <taxon>metagenomes</taxon>
        <taxon>ecological metagenomes</taxon>
    </lineage>
</organism>
<dbReference type="EMBL" id="UINC01039585">
    <property type="protein sequence ID" value="SVB38283.1"/>
    <property type="molecule type" value="Genomic_DNA"/>
</dbReference>
<protein>
    <submittedName>
        <fullName evidence="1">Uncharacterized protein</fullName>
    </submittedName>
</protein>
<sequence length="106" mass="10950">MGTNLSNIKASIELTSTGRLQGYIAGSAANLGPIRIVSINAHLTGADGEITIQDAATATGDILIHLKAGSASNDTFNFNFGGNGVYFKTSAFVTLANIDSFTAYYG</sequence>
<dbReference type="AlphaFoldDB" id="A0A382DKY5"/>
<name>A0A382DKY5_9ZZZZ</name>
<reference evidence="1" key="1">
    <citation type="submission" date="2018-05" db="EMBL/GenBank/DDBJ databases">
        <authorList>
            <person name="Lanie J.A."/>
            <person name="Ng W.-L."/>
            <person name="Kazmierczak K.M."/>
            <person name="Andrzejewski T.M."/>
            <person name="Davidsen T.M."/>
            <person name="Wayne K.J."/>
            <person name="Tettelin H."/>
            <person name="Glass J.I."/>
            <person name="Rusch D."/>
            <person name="Podicherti R."/>
            <person name="Tsui H.-C.T."/>
            <person name="Winkler M.E."/>
        </authorList>
    </citation>
    <scope>NUCLEOTIDE SEQUENCE</scope>
</reference>
<proteinExistence type="predicted"/>
<accession>A0A382DKY5</accession>
<evidence type="ECO:0000313" key="1">
    <source>
        <dbReference type="EMBL" id="SVB38283.1"/>
    </source>
</evidence>